<reference evidence="1 2" key="1">
    <citation type="submission" date="2009-01" db="EMBL/GenBank/DDBJ databases">
        <authorList>
            <person name="Fulton L."/>
            <person name="Clifton S."/>
            <person name="Chinwalla A.T."/>
            <person name="Mitreva M."/>
            <person name="Sodergren E."/>
            <person name="Weinstock G."/>
            <person name="Clifton S."/>
            <person name="Dooling D.J."/>
            <person name="Fulton B."/>
            <person name="Minx P."/>
            <person name="Pepin K.H."/>
            <person name="Johnson M."/>
            <person name="Bhonagiri V."/>
            <person name="Nash W.E."/>
            <person name="Mardis E.R."/>
            <person name="Wilson R.K."/>
        </authorList>
    </citation>
    <scope>NUCLEOTIDE SEQUENCE [LARGE SCALE GENOMIC DNA]</scope>
    <source>
        <strain evidence="1 2">ATCC 33806</strain>
    </source>
</reference>
<evidence type="ECO:0000313" key="1">
    <source>
        <dbReference type="EMBL" id="EEG27167.1"/>
    </source>
</evidence>
<gene>
    <name evidence="1" type="ORF">CORMATOL_01237</name>
</gene>
<proteinExistence type="predicted"/>
<dbReference type="Proteomes" id="UP000006247">
    <property type="component" value="Unassembled WGS sequence"/>
</dbReference>
<organism evidence="1 2">
    <name type="scientific">Corynebacterium matruchotii ATCC 33806</name>
    <dbReference type="NCBI Taxonomy" id="566549"/>
    <lineage>
        <taxon>Bacteria</taxon>
        <taxon>Bacillati</taxon>
        <taxon>Actinomycetota</taxon>
        <taxon>Actinomycetes</taxon>
        <taxon>Mycobacteriales</taxon>
        <taxon>Corynebacteriaceae</taxon>
        <taxon>Corynebacterium</taxon>
    </lineage>
</organism>
<dbReference type="AlphaFoldDB" id="C0E2N2"/>
<name>C0E2N2_9CORY</name>
<dbReference type="EMBL" id="ACEB01000020">
    <property type="protein sequence ID" value="EEG27167.1"/>
    <property type="molecule type" value="Genomic_DNA"/>
</dbReference>
<sequence length="41" mass="4848">MLFLNLRWGFSYFLATALTRCYHADGTRSHRHSIIAQAQHR</sequence>
<evidence type="ECO:0000313" key="2">
    <source>
        <dbReference type="Proteomes" id="UP000006247"/>
    </source>
</evidence>
<accession>C0E2N2</accession>
<comment type="caution">
    <text evidence="1">The sequence shown here is derived from an EMBL/GenBank/DDBJ whole genome shotgun (WGS) entry which is preliminary data.</text>
</comment>
<dbReference type="HOGENOM" id="CLU_3268727_0_0_11"/>
<protein>
    <submittedName>
        <fullName evidence="1">Uncharacterized protein</fullName>
    </submittedName>
</protein>